<dbReference type="Proteomes" id="UP000324974">
    <property type="component" value="Chromosome"/>
</dbReference>
<proteinExistence type="predicted"/>
<sequence>MSWYLTIRGGPDYSRFAATAPLVEFLAAMPELRQTGPRDFQAADGQPWVVVIMAACNPAGGYAIDGEFLPRINVVELVCSDSGDPAWYDALAGRIAEFLEWSAFEGERQAWPSLMTEAEWAAATEPKLMLEWRHSRETASERKLRLFAAAAFGRLLRLLPDPRQRRGVEVLEQVAEGVVLRSACRGVTAEVRQAIPREDRASDTLSGDDPHYIALMLYREFCSSSMAIHAVHATAGLADGGNEQQAQSQLLRCVFNPFAPTFDPRWLTATARSLAESAYEARAWDRLPILADALEDAGCEDEAVLSHLRGPGPHARGCWVLDLVLGKS</sequence>
<dbReference type="RefSeq" id="WP_246173765.1">
    <property type="nucleotide sequence ID" value="NZ_CP042425.1"/>
</dbReference>
<gene>
    <name evidence="1" type="ORF">PX52LOC_03914</name>
</gene>
<evidence type="ECO:0000313" key="1">
    <source>
        <dbReference type="EMBL" id="QEL16938.1"/>
    </source>
</evidence>
<accession>A0A5C1AIY8</accession>
<evidence type="ECO:0000313" key="2">
    <source>
        <dbReference type="Proteomes" id="UP000324974"/>
    </source>
</evidence>
<dbReference type="KEGG" id="lrs:PX52LOC_03914"/>
<protein>
    <recommendedName>
        <fullName evidence="3">SMI1/KNR4 family protein</fullName>
    </recommendedName>
</protein>
<evidence type="ECO:0008006" key="3">
    <source>
        <dbReference type="Google" id="ProtNLM"/>
    </source>
</evidence>
<keyword evidence="2" id="KW-1185">Reference proteome</keyword>
<organism evidence="1 2">
    <name type="scientific">Limnoglobus roseus</name>
    <dbReference type="NCBI Taxonomy" id="2598579"/>
    <lineage>
        <taxon>Bacteria</taxon>
        <taxon>Pseudomonadati</taxon>
        <taxon>Planctomycetota</taxon>
        <taxon>Planctomycetia</taxon>
        <taxon>Gemmatales</taxon>
        <taxon>Gemmataceae</taxon>
        <taxon>Limnoglobus</taxon>
    </lineage>
</organism>
<dbReference type="AlphaFoldDB" id="A0A5C1AIY8"/>
<name>A0A5C1AIY8_9BACT</name>
<reference evidence="2" key="1">
    <citation type="submission" date="2019-08" db="EMBL/GenBank/DDBJ databases">
        <title>Limnoglobus roseus gen. nov., sp. nov., a novel freshwater planctomycete with a giant genome from the family Gemmataceae.</title>
        <authorList>
            <person name="Kulichevskaya I.S."/>
            <person name="Naumoff D.G."/>
            <person name="Miroshnikov K."/>
            <person name="Ivanova A."/>
            <person name="Philippov D.A."/>
            <person name="Hakobyan A."/>
            <person name="Rijpstra I.C."/>
            <person name="Sinninghe Damste J.S."/>
            <person name="Liesack W."/>
            <person name="Dedysh S.N."/>
        </authorList>
    </citation>
    <scope>NUCLEOTIDE SEQUENCE [LARGE SCALE GENOMIC DNA]</scope>
    <source>
        <strain evidence="2">PX52</strain>
    </source>
</reference>
<dbReference type="EMBL" id="CP042425">
    <property type="protein sequence ID" value="QEL16938.1"/>
    <property type="molecule type" value="Genomic_DNA"/>
</dbReference>